<sequence>MNYSEVELLSRAHQLFAGDSRRPGLDAGTTPYGDLLSRAADLNVGAGQRRYQLAVDHSRAALLSAARTDAAAGAVITGAQRDRAWARRSTGTVLDEARSDTTVTAVMPIAQREAIRRRVARLRAQRAHVLTARRRARRHLAALRALRYRVAHGPGVALAKLRLPSPSGRAGIAVHAALSRLGRPYVWGATGPNQFEWFHSARPGGCSPGSHHLSTDQRGDPGAALTGPAGRSGLPAPRARAAGDRQQSGRRGAPCGRVGSGQLAGQQRADSATAEWQIIAQSDGQDEKVEPCRSKPGLR</sequence>
<dbReference type="Proteomes" id="UP000013548">
    <property type="component" value="Chromosome"/>
</dbReference>
<evidence type="ECO:0000256" key="1">
    <source>
        <dbReference type="SAM" id="MobiDB-lite"/>
    </source>
</evidence>
<accession>R4M415</accession>
<feature type="region of interest" description="Disordered" evidence="1">
    <location>
        <begin position="205"/>
        <end position="299"/>
    </location>
</feature>
<dbReference type="BioCyc" id="MTUB1310114:G13A2-31-MONOMER"/>
<dbReference type="EMBL" id="CP005386">
    <property type="protein sequence ID" value="AGL25485.1"/>
    <property type="molecule type" value="Genomic_DNA"/>
</dbReference>
<evidence type="ECO:0000313" key="2">
    <source>
        <dbReference type="EMBL" id="AGL25485.1"/>
    </source>
</evidence>
<dbReference type="PATRIC" id="fig|1310114.3.peg.35"/>
<name>R4M415_MYCTX</name>
<reference evidence="2 3" key="1">
    <citation type="journal article" date="2013" name="Genome Announc.">
        <title>Whole-Genome Sequences of Four Clinical Isolates of Mycobacterium tuberculosis from Tamil Nadu, South India.</title>
        <authorList>
            <person name="Narayanan S."/>
            <person name="Deshpande U."/>
        </authorList>
    </citation>
    <scope>NUCLEOTIDE SEQUENCE [LARGE SCALE GENOMIC DNA]</scope>
    <source>
        <strain evidence="2 3">CAS/NITR204</strain>
    </source>
</reference>
<gene>
    <name evidence="2" type="ORF">J113_00170</name>
</gene>
<dbReference type="AlphaFoldDB" id="R4M415"/>
<organism evidence="2 3">
    <name type="scientific">Mycobacterium tuberculosis CAS/NITR204</name>
    <dbReference type="NCBI Taxonomy" id="1310114"/>
    <lineage>
        <taxon>Bacteria</taxon>
        <taxon>Bacillati</taxon>
        <taxon>Actinomycetota</taxon>
        <taxon>Actinomycetes</taxon>
        <taxon>Mycobacteriales</taxon>
        <taxon>Mycobacteriaceae</taxon>
        <taxon>Mycobacterium</taxon>
        <taxon>Mycobacterium tuberculosis complex</taxon>
    </lineage>
</organism>
<protein>
    <submittedName>
        <fullName evidence="2">Uncharacterized protein</fullName>
    </submittedName>
</protein>
<dbReference type="HOGENOM" id="CLU_086334_0_0_11"/>
<evidence type="ECO:0000313" key="3">
    <source>
        <dbReference type="Proteomes" id="UP000013548"/>
    </source>
</evidence>
<proteinExistence type="predicted"/>
<dbReference type="KEGG" id="mtuc:J113_00170"/>